<sequence>MTVPAASAQWVRRFHPSPQAPLTLACFPHAGGSASYFFPLSRALAPAFDVLGIQYPGRQDRRHEPCIDSMEELADRSAEALRPCIDRPIVLFGHSLGATLAFEVALRLEESGTGPLGIIVSGRRAPSRLRREFVHLHDDDGLLAELRKLNGTATQVLGEDELLRILLPAIRADYKAVENYRHRPDAALNCPVVAMAGDGDPLAPTDDVRAWQNHTTGTFTARIFPGDHFYLSDQAAAVAKALTDMATAWLTATTASPASAT</sequence>
<keyword evidence="5" id="KW-1185">Reference proteome</keyword>
<dbReference type="PANTHER" id="PTHR11487:SF0">
    <property type="entry name" value="S-ACYL FATTY ACID SYNTHASE THIOESTERASE, MEDIUM CHAIN"/>
    <property type="match status" value="1"/>
</dbReference>
<comment type="similarity">
    <text evidence="1">Belongs to the thioesterase family.</text>
</comment>
<evidence type="ECO:0000313" key="4">
    <source>
        <dbReference type="EMBL" id="MFB9571733.1"/>
    </source>
</evidence>
<dbReference type="Proteomes" id="UP001589710">
    <property type="component" value="Unassembled WGS sequence"/>
</dbReference>
<dbReference type="InterPro" id="IPR029058">
    <property type="entry name" value="AB_hydrolase_fold"/>
</dbReference>
<dbReference type="InterPro" id="IPR020802">
    <property type="entry name" value="TesA-like"/>
</dbReference>
<dbReference type="RefSeq" id="WP_345509565.1">
    <property type="nucleotide sequence ID" value="NZ_BAAAXD010000003.1"/>
</dbReference>
<organism evidence="4 5">
    <name type="scientific">Streptomyces yanii</name>
    <dbReference type="NCBI Taxonomy" id="78510"/>
    <lineage>
        <taxon>Bacteria</taxon>
        <taxon>Bacillati</taxon>
        <taxon>Actinomycetota</taxon>
        <taxon>Actinomycetes</taxon>
        <taxon>Kitasatosporales</taxon>
        <taxon>Streptomycetaceae</taxon>
        <taxon>Streptomyces</taxon>
    </lineage>
</organism>
<proteinExistence type="inferred from homology"/>
<evidence type="ECO:0000259" key="3">
    <source>
        <dbReference type="SMART" id="SM00824"/>
    </source>
</evidence>
<evidence type="ECO:0000256" key="2">
    <source>
        <dbReference type="ARBA" id="ARBA00022801"/>
    </source>
</evidence>
<keyword evidence="2" id="KW-0378">Hydrolase</keyword>
<feature type="domain" description="Thioesterase TesA-like" evidence="3">
    <location>
        <begin position="25"/>
        <end position="250"/>
    </location>
</feature>
<dbReference type="InterPro" id="IPR001031">
    <property type="entry name" value="Thioesterase"/>
</dbReference>
<protein>
    <submittedName>
        <fullName evidence="4">Thioesterase II family protein</fullName>
    </submittedName>
</protein>
<dbReference type="EMBL" id="JBHMCG010000018">
    <property type="protein sequence ID" value="MFB9571733.1"/>
    <property type="molecule type" value="Genomic_DNA"/>
</dbReference>
<gene>
    <name evidence="4" type="ORF">ACFFTL_05060</name>
</gene>
<name>A0ABV5R1K5_9ACTN</name>
<evidence type="ECO:0000256" key="1">
    <source>
        <dbReference type="ARBA" id="ARBA00007169"/>
    </source>
</evidence>
<dbReference type="Pfam" id="PF00975">
    <property type="entry name" value="Thioesterase"/>
    <property type="match status" value="1"/>
</dbReference>
<comment type="caution">
    <text evidence="4">The sequence shown here is derived from an EMBL/GenBank/DDBJ whole genome shotgun (WGS) entry which is preliminary data.</text>
</comment>
<dbReference type="PANTHER" id="PTHR11487">
    <property type="entry name" value="THIOESTERASE"/>
    <property type="match status" value="1"/>
</dbReference>
<evidence type="ECO:0000313" key="5">
    <source>
        <dbReference type="Proteomes" id="UP001589710"/>
    </source>
</evidence>
<dbReference type="SUPFAM" id="SSF53474">
    <property type="entry name" value="alpha/beta-Hydrolases"/>
    <property type="match status" value="1"/>
</dbReference>
<accession>A0ABV5R1K5</accession>
<reference evidence="4 5" key="1">
    <citation type="submission" date="2024-09" db="EMBL/GenBank/DDBJ databases">
        <authorList>
            <person name="Sun Q."/>
            <person name="Mori K."/>
        </authorList>
    </citation>
    <scope>NUCLEOTIDE SEQUENCE [LARGE SCALE GENOMIC DNA]</scope>
    <source>
        <strain evidence="4 5">JCM 3331</strain>
    </source>
</reference>
<dbReference type="SMART" id="SM00824">
    <property type="entry name" value="PKS_TE"/>
    <property type="match status" value="1"/>
</dbReference>
<dbReference type="InterPro" id="IPR012223">
    <property type="entry name" value="TEII"/>
</dbReference>
<dbReference type="Gene3D" id="3.40.50.1820">
    <property type="entry name" value="alpha/beta hydrolase"/>
    <property type="match status" value="1"/>
</dbReference>